<proteinExistence type="predicted"/>
<comment type="caution">
    <text evidence="1">The sequence shown here is derived from an EMBL/GenBank/DDBJ whole genome shotgun (WGS) entry which is preliminary data.</text>
</comment>
<sequence length="129" mass="14274">MIFLKRFLGFDHSIAYLSQIVLDMNLDGIIVTSDFFEKNTTRSICSILNYSKCPTSDFNGSFYNIKLLNSVNNSGKGVGDRGKGVSDTTYKEGKVEGFGGIRSSLDEMLSFCCICSLCCKCSLHTFTWG</sequence>
<dbReference type="EMBL" id="BPLR01017616">
    <property type="protein sequence ID" value="GIY93048.1"/>
    <property type="molecule type" value="Genomic_DNA"/>
</dbReference>
<accession>A0AAV4XH00</accession>
<protein>
    <submittedName>
        <fullName evidence="1">Uncharacterized protein</fullName>
    </submittedName>
</protein>
<evidence type="ECO:0000313" key="2">
    <source>
        <dbReference type="Proteomes" id="UP001054945"/>
    </source>
</evidence>
<evidence type="ECO:0000313" key="1">
    <source>
        <dbReference type="EMBL" id="GIY93048.1"/>
    </source>
</evidence>
<reference evidence="1 2" key="1">
    <citation type="submission" date="2021-06" db="EMBL/GenBank/DDBJ databases">
        <title>Caerostris extrusa draft genome.</title>
        <authorList>
            <person name="Kono N."/>
            <person name="Arakawa K."/>
        </authorList>
    </citation>
    <scope>NUCLEOTIDE SEQUENCE [LARGE SCALE GENOMIC DNA]</scope>
</reference>
<keyword evidence="2" id="KW-1185">Reference proteome</keyword>
<dbReference type="AlphaFoldDB" id="A0AAV4XH00"/>
<name>A0AAV4XH00_CAEEX</name>
<organism evidence="1 2">
    <name type="scientific">Caerostris extrusa</name>
    <name type="common">Bark spider</name>
    <name type="synonym">Caerostris bankana</name>
    <dbReference type="NCBI Taxonomy" id="172846"/>
    <lineage>
        <taxon>Eukaryota</taxon>
        <taxon>Metazoa</taxon>
        <taxon>Ecdysozoa</taxon>
        <taxon>Arthropoda</taxon>
        <taxon>Chelicerata</taxon>
        <taxon>Arachnida</taxon>
        <taxon>Araneae</taxon>
        <taxon>Araneomorphae</taxon>
        <taxon>Entelegynae</taxon>
        <taxon>Araneoidea</taxon>
        <taxon>Araneidae</taxon>
        <taxon>Caerostris</taxon>
    </lineage>
</organism>
<dbReference type="Proteomes" id="UP001054945">
    <property type="component" value="Unassembled WGS sequence"/>
</dbReference>
<gene>
    <name evidence="1" type="ORF">CEXT_704191</name>
</gene>